<evidence type="ECO:0000256" key="2">
    <source>
        <dbReference type="ARBA" id="ARBA00022801"/>
    </source>
</evidence>
<sequence length="313" mass="34540">MTPATSTALTPTCKVTPRSFPDIISEYLGAESALPYLSPYMCGENLLVGANFVSAGIGILNDTGVNIIRIAQQLQNFQDYQRRLAAYIGEDAARERMSQSLVLITLGGNDFVNNYFLVPFSARSQQFEIHDYVPFIISEYKKVLARRIGACTEFLVEDGVNCGILRNLEVLQIQILLQKVYMKQRSAPTCYQKSGLRQGNVFLSDELDKVCSGDATAKGGGSAEEGLFGSDVACSGPCADAVEGDTVATTEDDAGHMGWARALLQTRYRAWLDARLGYWPPHRQRACPPVWLHSQARAWLGPWPRVHELIQKG</sequence>
<evidence type="ECO:0008006" key="5">
    <source>
        <dbReference type="Google" id="ProtNLM"/>
    </source>
</evidence>
<dbReference type="GO" id="GO:0016042">
    <property type="term" value="P:lipid catabolic process"/>
    <property type="evidence" value="ECO:0007669"/>
    <property type="project" value="UniProtKB-KW"/>
</dbReference>
<name>M8AKG6_TRIUA</name>
<dbReference type="AlphaFoldDB" id="M8AKG6"/>
<dbReference type="InterPro" id="IPR001087">
    <property type="entry name" value="GDSL"/>
</dbReference>
<protein>
    <recommendedName>
        <fullName evidence="5">GDSL esterase/lipase</fullName>
    </recommendedName>
</protein>
<keyword evidence="3" id="KW-0443">Lipid metabolism</keyword>
<evidence type="ECO:0000256" key="3">
    <source>
        <dbReference type="ARBA" id="ARBA00022963"/>
    </source>
</evidence>
<dbReference type="Pfam" id="PF00657">
    <property type="entry name" value="Lipase_GDSL"/>
    <property type="match status" value="1"/>
</dbReference>
<dbReference type="GO" id="GO:0016788">
    <property type="term" value="F:hydrolase activity, acting on ester bonds"/>
    <property type="evidence" value="ECO:0007669"/>
    <property type="project" value="InterPro"/>
</dbReference>
<reference evidence="4" key="1">
    <citation type="journal article" date="2013" name="Nature">
        <title>Draft genome of the wheat A-genome progenitor Triticum urartu.</title>
        <authorList>
            <person name="Ling H.Q."/>
            <person name="Zhao S."/>
            <person name="Liu D."/>
            <person name="Wang J."/>
            <person name="Sun H."/>
            <person name="Zhang C."/>
            <person name="Fan H."/>
            <person name="Li D."/>
            <person name="Dong L."/>
            <person name="Tao Y."/>
            <person name="Gao C."/>
            <person name="Wu H."/>
            <person name="Li Y."/>
            <person name="Cui Y."/>
            <person name="Guo X."/>
            <person name="Zheng S."/>
            <person name="Wang B."/>
            <person name="Yu K."/>
            <person name="Liang Q."/>
            <person name="Yang W."/>
            <person name="Lou X."/>
            <person name="Chen J."/>
            <person name="Feng M."/>
            <person name="Jian J."/>
            <person name="Zhang X."/>
            <person name="Luo G."/>
            <person name="Jiang Y."/>
            <person name="Liu J."/>
            <person name="Wang Z."/>
            <person name="Sha Y."/>
            <person name="Zhang B."/>
            <person name="Wu H."/>
            <person name="Tang D."/>
            <person name="Shen Q."/>
            <person name="Xue P."/>
            <person name="Zou S."/>
            <person name="Wang X."/>
            <person name="Liu X."/>
            <person name="Wang F."/>
            <person name="Yang Y."/>
            <person name="An X."/>
            <person name="Dong Z."/>
            <person name="Zhang K."/>
            <person name="Zhang X."/>
            <person name="Luo M.C."/>
            <person name="Dvorak J."/>
            <person name="Tong Y."/>
            <person name="Wang J."/>
            <person name="Yang H."/>
            <person name="Li Z."/>
            <person name="Wang D."/>
            <person name="Zhang A."/>
            <person name="Wang J."/>
        </authorList>
    </citation>
    <scope>NUCLEOTIDE SEQUENCE</scope>
</reference>
<dbReference type="EMBL" id="KD043296">
    <property type="protein sequence ID" value="EMS65515.1"/>
    <property type="molecule type" value="Genomic_DNA"/>
</dbReference>
<proteinExistence type="inferred from homology"/>
<comment type="similarity">
    <text evidence="1">Belongs to the 'GDSL' lipolytic enzyme family.</text>
</comment>
<evidence type="ECO:0000256" key="1">
    <source>
        <dbReference type="ARBA" id="ARBA00008668"/>
    </source>
</evidence>
<accession>M8AKG6</accession>
<gene>
    <name evidence="4" type="ORF">TRIUR3_14922</name>
</gene>
<dbReference type="Gene3D" id="3.40.50.1110">
    <property type="entry name" value="SGNH hydrolase"/>
    <property type="match status" value="1"/>
</dbReference>
<evidence type="ECO:0000313" key="4">
    <source>
        <dbReference type="EMBL" id="EMS65515.1"/>
    </source>
</evidence>
<organism evidence="4">
    <name type="scientific">Triticum urartu</name>
    <name type="common">Red wild einkorn</name>
    <name type="synonym">Crithodium urartu</name>
    <dbReference type="NCBI Taxonomy" id="4572"/>
    <lineage>
        <taxon>Eukaryota</taxon>
        <taxon>Viridiplantae</taxon>
        <taxon>Streptophyta</taxon>
        <taxon>Embryophyta</taxon>
        <taxon>Tracheophyta</taxon>
        <taxon>Spermatophyta</taxon>
        <taxon>Magnoliopsida</taxon>
        <taxon>Liliopsida</taxon>
        <taxon>Poales</taxon>
        <taxon>Poaceae</taxon>
        <taxon>BOP clade</taxon>
        <taxon>Pooideae</taxon>
        <taxon>Triticodae</taxon>
        <taxon>Triticeae</taxon>
        <taxon>Triticinae</taxon>
        <taxon>Triticum</taxon>
    </lineage>
</organism>
<keyword evidence="2" id="KW-0378">Hydrolase</keyword>
<dbReference type="PANTHER" id="PTHR45648:SF21">
    <property type="entry name" value="OS04G0507700 PROTEIN"/>
    <property type="match status" value="1"/>
</dbReference>
<dbReference type="PANTHER" id="PTHR45648">
    <property type="entry name" value="GDSL LIPASE/ACYLHYDROLASE FAMILY PROTEIN (AFU_ORTHOLOGUE AFUA_4G14700)"/>
    <property type="match status" value="1"/>
</dbReference>
<dbReference type="InterPro" id="IPR036514">
    <property type="entry name" value="SGNH_hydro_sf"/>
</dbReference>
<dbReference type="STRING" id="4572.M8AKG6"/>
<dbReference type="InterPro" id="IPR051058">
    <property type="entry name" value="GDSL_Est/Lipase"/>
</dbReference>
<keyword evidence="3" id="KW-0442">Lipid degradation</keyword>
<dbReference type="eggNOG" id="ENOG502QQP0">
    <property type="taxonomic scope" value="Eukaryota"/>
</dbReference>